<proteinExistence type="predicted"/>
<protein>
    <submittedName>
        <fullName evidence="2">Uncharacterized protein</fullName>
    </submittedName>
</protein>
<dbReference type="Proteomes" id="UP000482800">
    <property type="component" value="Unassembled WGS sequence"/>
</dbReference>
<feature type="region of interest" description="Disordered" evidence="1">
    <location>
        <begin position="1"/>
        <end position="28"/>
    </location>
</feature>
<sequence>MRGRFSPFAANHHLGRKQNNPPRGPLGGAAGCGRAGAAVCGGAGVAFVAYRDATEPDRSSPDVAVSNYLRALLLERNDVRVDLYSCRDDGSLAPMRAFRAQIEEQEKQYSITIVISWGH</sequence>
<organism evidence="2 3">
    <name type="scientific">Phytohabitans houttuyneae</name>
    <dbReference type="NCBI Taxonomy" id="1076126"/>
    <lineage>
        <taxon>Bacteria</taxon>
        <taxon>Bacillati</taxon>
        <taxon>Actinomycetota</taxon>
        <taxon>Actinomycetes</taxon>
        <taxon>Micromonosporales</taxon>
        <taxon>Micromonosporaceae</taxon>
    </lineage>
</organism>
<name>A0A6V8K8R2_9ACTN</name>
<accession>A0A6V8K8R2</accession>
<reference evidence="2 3" key="2">
    <citation type="submission" date="2020-03" db="EMBL/GenBank/DDBJ databases">
        <authorList>
            <person name="Ichikawa N."/>
            <person name="Kimura A."/>
            <person name="Kitahashi Y."/>
            <person name="Uohara A."/>
        </authorList>
    </citation>
    <scope>NUCLEOTIDE SEQUENCE [LARGE SCALE GENOMIC DNA]</scope>
    <source>
        <strain evidence="2 3">NBRC 108639</strain>
    </source>
</reference>
<comment type="caution">
    <text evidence="2">The sequence shown here is derived from an EMBL/GenBank/DDBJ whole genome shotgun (WGS) entry which is preliminary data.</text>
</comment>
<dbReference type="AlphaFoldDB" id="A0A6V8K8R2"/>
<evidence type="ECO:0000256" key="1">
    <source>
        <dbReference type="SAM" id="MobiDB-lite"/>
    </source>
</evidence>
<keyword evidence="3" id="KW-1185">Reference proteome</keyword>
<gene>
    <name evidence="2" type="ORF">Phou_043440</name>
</gene>
<reference evidence="2 3" key="1">
    <citation type="submission" date="2020-03" db="EMBL/GenBank/DDBJ databases">
        <title>Whole genome shotgun sequence of Phytohabitans houttuyneae NBRC 108639.</title>
        <authorList>
            <person name="Komaki H."/>
            <person name="Tamura T."/>
        </authorList>
    </citation>
    <scope>NUCLEOTIDE SEQUENCE [LARGE SCALE GENOMIC DNA]</scope>
    <source>
        <strain evidence="2 3">NBRC 108639</strain>
    </source>
</reference>
<dbReference type="EMBL" id="BLPF01000001">
    <property type="protein sequence ID" value="GFJ80164.1"/>
    <property type="molecule type" value="Genomic_DNA"/>
</dbReference>
<evidence type="ECO:0000313" key="3">
    <source>
        <dbReference type="Proteomes" id="UP000482800"/>
    </source>
</evidence>
<evidence type="ECO:0000313" key="2">
    <source>
        <dbReference type="EMBL" id="GFJ80164.1"/>
    </source>
</evidence>